<dbReference type="AlphaFoldDB" id="A0AAF0F3B3"/>
<evidence type="ECO:0000313" key="2">
    <source>
        <dbReference type="EMBL" id="WFD39797.1"/>
    </source>
</evidence>
<name>A0AAF0F3B3_9BASI</name>
<dbReference type="RefSeq" id="XP_060122694.1">
    <property type="nucleotide sequence ID" value="XM_060266711.1"/>
</dbReference>
<dbReference type="SMART" id="SM01224">
    <property type="entry name" value="G_gamma"/>
    <property type="match status" value="1"/>
</dbReference>
<sequence length="78" mass="8433">MEIAQPHSQVLEEKLQRVLGTNAQLKADLERNTDPVSKASQRLIHYATTTTEPLLGVSVGSTSEAREAPKSPGCCIVM</sequence>
<gene>
    <name evidence="2" type="ORF">MJAP1_002778</name>
</gene>
<dbReference type="GeneID" id="85226429"/>
<dbReference type="Proteomes" id="UP001217754">
    <property type="component" value="Chromosome 4"/>
</dbReference>
<evidence type="ECO:0000313" key="3">
    <source>
        <dbReference type="Proteomes" id="UP001217754"/>
    </source>
</evidence>
<organism evidence="2 3">
    <name type="scientific">Malassezia japonica</name>
    <dbReference type="NCBI Taxonomy" id="223818"/>
    <lineage>
        <taxon>Eukaryota</taxon>
        <taxon>Fungi</taxon>
        <taxon>Dikarya</taxon>
        <taxon>Basidiomycota</taxon>
        <taxon>Ustilaginomycotina</taxon>
        <taxon>Malasseziomycetes</taxon>
        <taxon>Malasseziales</taxon>
        <taxon>Malasseziaceae</taxon>
        <taxon>Malassezia</taxon>
    </lineage>
</organism>
<feature type="domain" description="G protein gamma" evidence="1">
    <location>
        <begin position="11"/>
        <end position="78"/>
    </location>
</feature>
<evidence type="ECO:0000259" key="1">
    <source>
        <dbReference type="SMART" id="SM01224"/>
    </source>
</evidence>
<accession>A0AAF0F3B3</accession>
<reference evidence="2" key="1">
    <citation type="submission" date="2023-03" db="EMBL/GenBank/DDBJ databases">
        <title>Mating type loci evolution in Malassezia.</title>
        <authorList>
            <person name="Coelho M.A."/>
        </authorList>
    </citation>
    <scope>NUCLEOTIDE SEQUENCE</scope>
    <source>
        <strain evidence="2">CBS 9431</strain>
    </source>
</reference>
<protein>
    <recommendedName>
        <fullName evidence="1">G protein gamma domain-containing protein</fullName>
    </recommendedName>
</protein>
<dbReference type="InterPro" id="IPR015898">
    <property type="entry name" value="G-protein_gamma-like_dom"/>
</dbReference>
<proteinExistence type="predicted"/>
<dbReference type="EMBL" id="CP119961">
    <property type="protein sequence ID" value="WFD39797.1"/>
    <property type="molecule type" value="Genomic_DNA"/>
</dbReference>
<keyword evidence="3" id="KW-1185">Reference proteome</keyword>